<reference evidence="1" key="1">
    <citation type="journal article" date="2020" name="Stud. Mycol.">
        <title>101 Dothideomycetes genomes: a test case for predicting lifestyles and emergence of pathogens.</title>
        <authorList>
            <person name="Haridas S."/>
            <person name="Albert R."/>
            <person name="Binder M."/>
            <person name="Bloem J."/>
            <person name="Labutti K."/>
            <person name="Salamov A."/>
            <person name="Andreopoulos B."/>
            <person name="Baker S."/>
            <person name="Barry K."/>
            <person name="Bills G."/>
            <person name="Bluhm B."/>
            <person name="Cannon C."/>
            <person name="Castanera R."/>
            <person name="Culley D."/>
            <person name="Daum C."/>
            <person name="Ezra D."/>
            <person name="Gonzalez J."/>
            <person name="Henrissat B."/>
            <person name="Kuo A."/>
            <person name="Liang C."/>
            <person name="Lipzen A."/>
            <person name="Lutzoni F."/>
            <person name="Magnuson J."/>
            <person name="Mondo S."/>
            <person name="Nolan M."/>
            <person name="Ohm R."/>
            <person name="Pangilinan J."/>
            <person name="Park H.-J."/>
            <person name="Ramirez L."/>
            <person name="Alfaro M."/>
            <person name="Sun H."/>
            <person name="Tritt A."/>
            <person name="Yoshinaga Y."/>
            <person name="Zwiers L.-H."/>
            <person name="Turgeon B."/>
            <person name="Goodwin S."/>
            <person name="Spatafora J."/>
            <person name="Crous P."/>
            <person name="Grigoriev I."/>
        </authorList>
    </citation>
    <scope>NUCLEOTIDE SEQUENCE</scope>
    <source>
        <strain evidence="1">CBS 627.86</strain>
    </source>
</reference>
<sequence length="238" mass="27971">MANTGFRFQDLPRELRNRVYKLAVEPQPNDPPPLLFRGQRRSRLETYLEIIRQDYTGNPLVQPEKPLAFELLNVLELRDEFRPVYIANQHVRISLVQIMKYLEDWYLLREDLHDQTRGKIFVDVCEDNYQASVELKALFEFCLEAPRVEITFGCWHDNTTVKLGGVSDLLNTMARTRSAEWMNTLSSTLSSFRVIWRAGSRPPTLKRFGILVEKSAWEPWMKRFNDGMYPAILEMELV</sequence>
<protein>
    <submittedName>
        <fullName evidence="1">Uncharacterized protein</fullName>
    </submittedName>
</protein>
<accession>A0A6A5ZKB3</accession>
<name>A0A6A5ZKB3_9PLEO</name>
<organism evidence="1 2">
    <name type="scientific">Lophiotrema nucula</name>
    <dbReference type="NCBI Taxonomy" id="690887"/>
    <lineage>
        <taxon>Eukaryota</taxon>
        <taxon>Fungi</taxon>
        <taxon>Dikarya</taxon>
        <taxon>Ascomycota</taxon>
        <taxon>Pezizomycotina</taxon>
        <taxon>Dothideomycetes</taxon>
        <taxon>Pleosporomycetidae</taxon>
        <taxon>Pleosporales</taxon>
        <taxon>Lophiotremataceae</taxon>
        <taxon>Lophiotrema</taxon>
    </lineage>
</organism>
<keyword evidence="2" id="KW-1185">Reference proteome</keyword>
<dbReference type="EMBL" id="ML977315">
    <property type="protein sequence ID" value="KAF2119789.1"/>
    <property type="molecule type" value="Genomic_DNA"/>
</dbReference>
<dbReference type="AlphaFoldDB" id="A0A6A5ZKB3"/>
<dbReference type="Proteomes" id="UP000799770">
    <property type="component" value="Unassembled WGS sequence"/>
</dbReference>
<proteinExistence type="predicted"/>
<evidence type="ECO:0000313" key="2">
    <source>
        <dbReference type="Proteomes" id="UP000799770"/>
    </source>
</evidence>
<gene>
    <name evidence="1" type="ORF">BDV96DRAFT_596469</name>
</gene>
<evidence type="ECO:0000313" key="1">
    <source>
        <dbReference type="EMBL" id="KAF2119789.1"/>
    </source>
</evidence>